<keyword evidence="6" id="KW-0430">Lectin</keyword>
<keyword evidence="8" id="KW-0611">Plant defense</keyword>
<dbReference type="GO" id="GO:0009506">
    <property type="term" value="C:plasmodesma"/>
    <property type="evidence" value="ECO:0007669"/>
    <property type="project" value="UniProtKB-SubCell"/>
</dbReference>
<dbReference type="GO" id="GO:0005537">
    <property type="term" value="F:D-mannose binding"/>
    <property type="evidence" value="ECO:0007669"/>
    <property type="project" value="UniProtKB-KW"/>
</dbReference>
<dbReference type="PANTHER" id="PTHR32080:SF54">
    <property type="entry name" value="GNK2-HOMOLOGOUS DOMAIN-CONTAINING PROTEIN"/>
    <property type="match status" value="1"/>
</dbReference>
<dbReference type="Gene3D" id="3.30.430.20">
    <property type="entry name" value="Gnk2 domain, C-X8-C-X2-C motif"/>
    <property type="match status" value="1"/>
</dbReference>
<evidence type="ECO:0000256" key="1">
    <source>
        <dbReference type="ARBA" id="ARBA00004251"/>
    </source>
</evidence>
<dbReference type="GO" id="GO:0042742">
    <property type="term" value="P:defense response to bacterium"/>
    <property type="evidence" value="ECO:0007669"/>
    <property type="project" value="UniProtKB-KW"/>
</dbReference>
<feature type="domain" description="Gnk2-homologous" evidence="16">
    <location>
        <begin position="30"/>
        <end position="133"/>
    </location>
</feature>
<dbReference type="InterPro" id="IPR051378">
    <property type="entry name" value="Cell2Cell_Antifungal"/>
</dbReference>
<dbReference type="AlphaFoldDB" id="A0AAV1DMZ4"/>
<proteinExistence type="inferred from homology"/>
<evidence type="ECO:0000256" key="10">
    <source>
        <dbReference type="ARBA" id="ARBA00023022"/>
    </source>
</evidence>
<organism evidence="17 18">
    <name type="scientific">Oldenlandia corymbosa var. corymbosa</name>
    <dbReference type="NCBI Taxonomy" id="529605"/>
    <lineage>
        <taxon>Eukaryota</taxon>
        <taxon>Viridiplantae</taxon>
        <taxon>Streptophyta</taxon>
        <taxon>Embryophyta</taxon>
        <taxon>Tracheophyta</taxon>
        <taxon>Spermatophyta</taxon>
        <taxon>Magnoliopsida</taxon>
        <taxon>eudicotyledons</taxon>
        <taxon>Gunneridae</taxon>
        <taxon>Pentapetalae</taxon>
        <taxon>asterids</taxon>
        <taxon>lamiids</taxon>
        <taxon>Gentianales</taxon>
        <taxon>Rubiaceae</taxon>
        <taxon>Rubioideae</taxon>
        <taxon>Spermacoceae</taxon>
        <taxon>Hedyotis-Oldenlandia complex</taxon>
        <taxon>Oldenlandia</taxon>
    </lineage>
</organism>
<gene>
    <name evidence="17" type="ORF">OLC1_LOCUS16469</name>
</gene>
<dbReference type="GO" id="GO:0031640">
    <property type="term" value="P:killing of cells of another organism"/>
    <property type="evidence" value="ECO:0007669"/>
    <property type="project" value="UniProtKB-KW"/>
</dbReference>
<evidence type="ECO:0000256" key="8">
    <source>
        <dbReference type="ARBA" id="ARBA00022821"/>
    </source>
</evidence>
<evidence type="ECO:0000256" key="6">
    <source>
        <dbReference type="ARBA" id="ARBA00022734"/>
    </source>
</evidence>
<keyword evidence="9" id="KW-0965">Cell junction</keyword>
<evidence type="ECO:0000313" key="18">
    <source>
        <dbReference type="Proteomes" id="UP001161247"/>
    </source>
</evidence>
<comment type="subcellular location">
    <subcellularLocation>
        <location evidence="13">Cell junction</location>
        <location evidence="13">Plasmodesma</location>
    </subcellularLocation>
    <subcellularLocation>
        <location evidence="1">Cell membrane</location>
        <topology evidence="1">Single-pass type I membrane protein</topology>
    </subcellularLocation>
</comment>
<name>A0AAV1DMZ4_OLDCO</name>
<dbReference type="InterPro" id="IPR038408">
    <property type="entry name" value="GNK2_sf"/>
</dbReference>
<evidence type="ECO:0000256" key="5">
    <source>
        <dbReference type="ARBA" id="ARBA00022729"/>
    </source>
</evidence>
<dbReference type="InterPro" id="IPR002902">
    <property type="entry name" value="GNK2"/>
</dbReference>
<evidence type="ECO:0000256" key="4">
    <source>
        <dbReference type="ARBA" id="ARBA00022581"/>
    </source>
</evidence>
<dbReference type="PANTHER" id="PTHR32080">
    <property type="entry name" value="ANTIFUNGAL PROTEIN GINKBILOBIN-2-LIKE"/>
    <property type="match status" value="1"/>
</dbReference>
<dbReference type="GO" id="GO:0005886">
    <property type="term" value="C:plasma membrane"/>
    <property type="evidence" value="ECO:0007669"/>
    <property type="project" value="UniProtKB-SubCell"/>
</dbReference>
<keyword evidence="4" id="KW-0945">Host-virus interaction</keyword>
<keyword evidence="7" id="KW-0677">Repeat</keyword>
<feature type="chain" id="PRO_5043751596" evidence="15">
    <location>
        <begin position="27"/>
        <end position="138"/>
    </location>
</feature>
<evidence type="ECO:0000256" key="2">
    <source>
        <dbReference type="ARBA" id="ARBA00022529"/>
    </source>
</evidence>
<evidence type="ECO:0000256" key="3">
    <source>
        <dbReference type="ARBA" id="ARBA00022577"/>
    </source>
</evidence>
<sequence length="138" mass="14898">MTSLAPKFAIGALMLIIGLWCSVVRGSPNTGVISDLCSSAKYPGDDPHLNSIVFVLNDVMMQTPNSKPEYNYFDVFGYPSPAFGYGSCTWSLSASDCSTCMIAAFNEIQDCPDGTFAEIILQDCSIAYRTDAPIENTP</sequence>
<protein>
    <submittedName>
        <fullName evidence="17">OLC1v1007942C1</fullName>
    </submittedName>
</protein>
<evidence type="ECO:0000256" key="14">
    <source>
        <dbReference type="ARBA" id="ARBA00038393"/>
    </source>
</evidence>
<dbReference type="PROSITE" id="PS51473">
    <property type="entry name" value="GNK2"/>
    <property type="match status" value="1"/>
</dbReference>
<dbReference type="Proteomes" id="UP001161247">
    <property type="component" value="Chromosome 6"/>
</dbReference>
<keyword evidence="18" id="KW-1185">Reference proteome</keyword>
<evidence type="ECO:0000313" key="17">
    <source>
        <dbReference type="EMBL" id="CAI9108369.1"/>
    </source>
</evidence>
<evidence type="ECO:0000256" key="12">
    <source>
        <dbReference type="ARBA" id="ARBA00023157"/>
    </source>
</evidence>
<keyword evidence="3" id="KW-0295">Fungicide</keyword>
<evidence type="ECO:0000256" key="7">
    <source>
        <dbReference type="ARBA" id="ARBA00022737"/>
    </source>
</evidence>
<dbReference type="GO" id="GO:0050832">
    <property type="term" value="P:defense response to fungus"/>
    <property type="evidence" value="ECO:0007669"/>
    <property type="project" value="UniProtKB-KW"/>
</dbReference>
<keyword evidence="2" id="KW-0929">Antimicrobial</keyword>
<reference evidence="17" key="1">
    <citation type="submission" date="2023-03" db="EMBL/GenBank/DDBJ databases">
        <authorList>
            <person name="Julca I."/>
        </authorList>
    </citation>
    <scope>NUCLEOTIDE SEQUENCE</scope>
</reference>
<keyword evidence="10" id="KW-0044">Antibiotic</keyword>
<keyword evidence="5 15" id="KW-0732">Signal</keyword>
<dbReference type="Pfam" id="PF01657">
    <property type="entry name" value="Stress-antifung"/>
    <property type="match status" value="1"/>
</dbReference>
<dbReference type="EMBL" id="OX459123">
    <property type="protein sequence ID" value="CAI9108369.1"/>
    <property type="molecule type" value="Genomic_DNA"/>
</dbReference>
<evidence type="ECO:0000259" key="16">
    <source>
        <dbReference type="PROSITE" id="PS51473"/>
    </source>
</evidence>
<accession>A0AAV1DMZ4</accession>
<feature type="signal peptide" evidence="15">
    <location>
        <begin position="1"/>
        <end position="26"/>
    </location>
</feature>
<evidence type="ECO:0000256" key="13">
    <source>
        <dbReference type="ARBA" id="ARBA00024184"/>
    </source>
</evidence>
<evidence type="ECO:0000256" key="9">
    <source>
        <dbReference type="ARBA" id="ARBA00022949"/>
    </source>
</evidence>
<evidence type="ECO:0000256" key="11">
    <source>
        <dbReference type="ARBA" id="ARBA00023035"/>
    </source>
</evidence>
<evidence type="ECO:0000256" key="15">
    <source>
        <dbReference type="SAM" id="SignalP"/>
    </source>
</evidence>
<keyword evidence="12" id="KW-1015">Disulfide bond</keyword>
<keyword evidence="11" id="KW-0465">Mannose-binding</keyword>
<comment type="similarity">
    <text evidence="14">Belongs to the cysteine-rich repeat secretory protein family. Plasmodesmata-located proteins (PDLD) subfamily.</text>
</comment>